<protein>
    <submittedName>
        <fullName evidence="7">DMT family permease</fullName>
    </submittedName>
</protein>
<feature type="domain" description="EamA" evidence="6">
    <location>
        <begin position="190"/>
        <end position="291"/>
    </location>
</feature>
<dbReference type="AlphaFoldDB" id="A0A0K1EJP0"/>
<feature type="transmembrane region" description="Helical" evidence="5">
    <location>
        <begin position="193"/>
        <end position="210"/>
    </location>
</feature>
<dbReference type="STRING" id="52.CMC5_052350"/>
<dbReference type="SUPFAM" id="SSF103481">
    <property type="entry name" value="Multidrug resistance efflux transporter EmrE"/>
    <property type="match status" value="2"/>
</dbReference>
<feature type="transmembrane region" description="Helical" evidence="5">
    <location>
        <begin position="276"/>
        <end position="296"/>
    </location>
</feature>
<evidence type="ECO:0000256" key="4">
    <source>
        <dbReference type="ARBA" id="ARBA00023136"/>
    </source>
</evidence>
<comment type="subcellular location">
    <subcellularLocation>
        <location evidence="1">Membrane</location>
        <topology evidence="1">Multi-pass membrane protein</topology>
    </subcellularLocation>
</comment>
<dbReference type="PANTHER" id="PTHR22911:SF6">
    <property type="entry name" value="SOLUTE CARRIER FAMILY 35 MEMBER G1"/>
    <property type="match status" value="1"/>
</dbReference>
<keyword evidence="2 5" id="KW-0812">Transmembrane</keyword>
<feature type="transmembrane region" description="Helical" evidence="5">
    <location>
        <begin position="250"/>
        <end position="270"/>
    </location>
</feature>
<name>A0A0K1EJP0_CHOCO</name>
<keyword evidence="8" id="KW-1185">Reference proteome</keyword>
<keyword evidence="4 5" id="KW-0472">Membrane</keyword>
<keyword evidence="3 5" id="KW-1133">Transmembrane helix</keyword>
<sequence>MASGQTNPVAGLLWMALASTLFAVMNVAARLASARVPWAEVATFRALVGAGIALAFALVRRAPLRVEPSDRPLAWGRALCGTVAMYCTFLTLGAPLLALGDVVTLGATSPIFVALLSPRLLGERGSRGLWGATLVAFLGVALVAGPQLELAGHLAFIATAGALASAMAMIWLRKLGSSMKRTGDQPAPGPEAVALHFSLVASVAMLVLSIPDFEVPDAKGALLLFATGISGGLAQLAMTRAYALDRAARVGTVGYLGVVLSHVLGVIALGEAPGPHQLAGATLVTAAGVALTVGALRDHQGSAGTPSKERP</sequence>
<evidence type="ECO:0000256" key="5">
    <source>
        <dbReference type="SAM" id="Phobius"/>
    </source>
</evidence>
<feature type="transmembrane region" description="Helical" evidence="5">
    <location>
        <begin position="128"/>
        <end position="148"/>
    </location>
</feature>
<feature type="transmembrane region" description="Helical" evidence="5">
    <location>
        <begin position="44"/>
        <end position="62"/>
    </location>
</feature>
<gene>
    <name evidence="7" type="ORF">CMC5_052350</name>
</gene>
<evidence type="ECO:0000313" key="7">
    <source>
        <dbReference type="EMBL" id="AKT41076.1"/>
    </source>
</evidence>
<dbReference type="EMBL" id="CP012159">
    <property type="protein sequence ID" value="AKT41076.1"/>
    <property type="molecule type" value="Genomic_DNA"/>
</dbReference>
<dbReference type="Pfam" id="PF00892">
    <property type="entry name" value="EamA"/>
    <property type="match status" value="2"/>
</dbReference>
<dbReference type="InterPro" id="IPR037185">
    <property type="entry name" value="EmrE-like"/>
</dbReference>
<dbReference type="InterPro" id="IPR000620">
    <property type="entry name" value="EamA_dom"/>
</dbReference>
<dbReference type="KEGG" id="ccro:CMC5_052350"/>
<reference evidence="7 8" key="1">
    <citation type="submission" date="2015-07" db="EMBL/GenBank/DDBJ databases">
        <title>Genome analysis of myxobacterium Chondromyces crocatus Cm c5 reveals a high potential for natural compound synthesis and the genetic basis for the loss of fruiting body formation.</title>
        <authorList>
            <person name="Zaburannyi N."/>
            <person name="Bunk B."/>
            <person name="Maier J."/>
            <person name="Overmann J."/>
            <person name="Mueller R."/>
        </authorList>
    </citation>
    <scope>NUCLEOTIDE SEQUENCE [LARGE SCALE GENOMIC DNA]</scope>
    <source>
        <strain evidence="7 8">Cm c5</strain>
    </source>
</reference>
<dbReference type="OrthoDB" id="9814731at2"/>
<feature type="transmembrane region" description="Helical" evidence="5">
    <location>
        <begin position="154"/>
        <end position="172"/>
    </location>
</feature>
<evidence type="ECO:0000259" key="6">
    <source>
        <dbReference type="Pfam" id="PF00892"/>
    </source>
</evidence>
<dbReference type="GO" id="GO:0016020">
    <property type="term" value="C:membrane"/>
    <property type="evidence" value="ECO:0007669"/>
    <property type="project" value="UniProtKB-SubCell"/>
</dbReference>
<feature type="transmembrane region" description="Helical" evidence="5">
    <location>
        <begin position="74"/>
        <end position="92"/>
    </location>
</feature>
<feature type="transmembrane region" description="Helical" evidence="5">
    <location>
        <begin position="222"/>
        <end position="243"/>
    </location>
</feature>
<organism evidence="7 8">
    <name type="scientific">Chondromyces crocatus</name>
    <dbReference type="NCBI Taxonomy" id="52"/>
    <lineage>
        <taxon>Bacteria</taxon>
        <taxon>Pseudomonadati</taxon>
        <taxon>Myxococcota</taxon>
        <taxon>Polyangia</taxon>
        <taxon>Polyangiales</taxon>
        <taxon>Polyangiaceae</taxon>
        <taxon>Chondromyces</taxon>
    </lineage>
</organism>
<evidence type="ECO:0000256" key="3">
    <source>
        <dbReference type="ARBA" id="ARBA00022989"/>
    </source>
</evidence>
<evidence type="ECO:0000256" key="2">
    <source>
        <dbReference type="ARBA" id="ARBA00022692"/>
    </source>
</evidence>
<dbReference type="PANTHER" id="PTHR22911">
    <property type="entry name" value="ACYL-MALONYL CONDENSING ENZYME-RELATED"/>
    <property type="match status" value="1"/>
</dbReference>
<feature type="transmembrane region" description="Helical" evidence="5">
    <location>
        <begin position="98"/>
        <end position="116"/>
    </location>
</feature>
<dbReference type="RefSeq" id="WP_156338870.1">
    <property type="nucleotide sequence ID" value="NZ_CP012159.1"/>
</dbReference>
<evidence type="ECO:0000256" key="1">
    <source>
        <dbReference type="ARBA" id="ARBA00004141"/>
    </source>
</evidence>
<feature type="domain" description="EamA" evidence="6">
    <location>
        <begin position="10"/>
        <end position="143"/>
    </location>
</feature>
<accession>A0A0K1EJP0</accession>
<evidence type="ECO:0000313" key="8">
    <source>
        <dbReference type="Proteomes" id="UP000067626"/>
    </source>
</evidence>
<proteinExistence type="predicted"/>
<dbReference type="Proteomes" id="UP000067626">
    <property type="component" value="Chromosome"/>
</dbReference>